<dbReference type="SMART" id="SM00822">
    <property type="entry name" value="PKS_KR"/>
    <property type="match status" value="1"/>
</dbReference>
<evidence type="ECO:0000256" key="2">
    <source>
        <dbReference type="ARBA" id="ARBA00022553"/>
    </source>
</evidence>
<feature type="active site" description="Proton acceptor; for dehydratase activity" evidence="4">
    <location>
        <position position="923"/>
    </location>
</feature>
<dbReference type="InterPro" id="IPR020841">
    <property type="entry name" value="PKS_Beta-ketoAc_synthase_dom"/>
</dbReference>
<dbReference type="InterPro" id="IPR049900">
    <property type="entry name" value="PKS_mFAS_DH"/>
</dbReference>
<keyword evidence="2" id="KW-0597">Phosphoprotein</keyword>
<keyword evidence="9" id="KW-1185">Reference proteome</keyword>
<dbReference type="PROSITE" id="PS00606">
    <property type="entry name" value="KS3_1"/>
    <property type="match status" value="1"/>
</dbReference>
<evidence type="ECO:0000259" key="6">
    <source>
        <dbReference type="PROSITE" id="PS52004"/>
    </source>
</evidence>
<feature type="active site" description="Proton donor; for dehydratase activity" evidence="4">
    <location>
        <position position="1089"/>
    </location>
</feature>
<dbReference type="PANTHER" id="PTHR45681">
    <property type="entry name" value="POLYKETIDE SYNTHASE 44-RELATED"/>
    <property type="match status" value="1"/>
</dbReference>
<dbReference type="Pfam" id="PF14765">
    <property type="entry name" value="PS-DH"/>
    <property type="match status" value="1"/>
</dbReference>
<protein>
    <submittedName>
        <fullName evidence="8">Uncharacterized protein</fullName>
    </submittedName>
</protein>
<evidence type="ECO:0000313" key="9">
    <source>
        <dbReference type="Proteomes" id="UP001634394"/>
    </source>
</evidence>
<dbReference type="CDD" id="cd00833">
    <property type="entry name" value="PKS"/>
    <property type="match status" value="1"/>
</dbReference>
<dbReference type="InterPro" id="IPR009081">
    <property type="entry name" value="PP-bd_ACP"/>
</dbReference>
<dbReference type="InterPro" id="IPR050444">
    <property type="entry name" value="Polyketide_Synthase"/>
</dbReference>
<dbReference type="SUPFAM" id="SSF47336">
    <property type="entry name" value="ACP-like"/>
    <property type="match status" value="1"/>
</dbReference>
<dbReference type="EMBL" id="JBJQND010000005">
    <property type="protein sequence ID" value="KAL3877127.1"/>
    <property type="molecule type" value="Genomic_DNA"/>
</dbReference>
<dbReference type="Pfam" id="PF21089">
    <property type="entry name" value="PKS_DH_N"/>
    <property type="match status" value="1"/>
</dbReference>
<dbReference type="Pfam" id="PF16197">
    <property type="entry name" value="KAsynt_C_assoc"/>
    <property type="match status" value="1"/>
</dbReference>
<dbReference type="InterPro" id="IPR016039">
    <property type="entry name" value="Thiolase-like"/>
</dbReference>
<keyword evidence="1" id="KW-0596">Phosphopantetheine</keyword>
<comment type="caution">
    <text evidence="8">The sequence shown here is derived from an EMBL/GenBank/DDBJ whole genome shotgun (WGS) entry which is preliminary data.</text>
</comment>
<keyword evidence="3" id="KW-0808">Transferase</keyword>
<dbReference type="PROSITE" id="PS52004">
    <property type="entry name" value="KS3_2"/>
    <property type="match status" value="1"/>
</dbReference>
<dbReference type="InterPro" id="IPR018201">
    <property type="entry name" value="Ketoacyl_synth_AS"/>
</dbReference>
<evidence type="ECO:0000256" key="4">
    <source>
        <dbReference type="PROSITE-ProRule" id="PRU01363"/>
    </source>
</evidence>
<dbReference type="SMART" id="SM00825">
    <property type="entry name" value="PKS_KS"/>
    <property type="match status" value="1"/>
</dbReference>
<dbReference type="InterPro" id="IPR032821">
    <property type="entry name" value="PKS_assoc"/>
</dbReference>
<feature type="domain" description="PKS/mFAS DH" evidence="7">
    <location>
        <begin position="892"/>
        <end position="1182"/>
    </location>
</feature>
<gene>
    <name evidence="8" type="ORF">ACJMK2_034880</name>
</gene>
<accession>A0ABD3WT16</accession>
<sequence length="2151" mass="239351">MDEQKAVAVIGIGCRFPGANDKDEFWRLLLNGENHIVEVKNHRSGFDNHFITDPFDPEIKQTYKAGLVERFACWDNKVFGITEQEAEWIDPQQRFVLGCTHMAMEDAGLTRRDLDGTNTGVYIGVMNDDFKCTVLRNLDSGSSYLVTGINSSIISARVSYVYNLHGPSMTIDTACSSSLVAIHQGALALAAGDCDMAICGGVSLLLDPNLFKTLSNARMLSPTGQCHSFTSKADGYTRGEGCGMVILKRVEDAVQCGNKIWGFLGTGVNQDGHMATPITAPSEQQQIALLHQVYKKYHVSKSTIQVIEAHGTGTPLGDPTECNALGTFFKEENSSSLKHIGSVKSNIGHLESAAGVAGLIKVLLMMHHEKIVPSLHVDKEGVNPRNNLGKNGLVIPTKLCKWQSQDGVPRMACVNSFGFGGTNAHAIVQQYIKIPEQEKISKSFIQDQAVIVLSGTTQEALTENVNKLVESLNQNVYNLHDLSYTSTCKRDHFPFRIGFTASTQPELITKCQNYLNGRKDSKRKSKVKIVFVFCGVGTVWQGMCSNLVSIRAFREKLMEVDRLLAIHTGWSVAEKMKSDEVMTDPMVGHISIFACQVSLLEMWKSCGINPDAVVGQSVGEVAAAYASGAISLETAVEVIYWRSKLLSEITGGKMMVVSGLELSKLQIMCKSQFPSVCVAVHNSPVSGTLSGDAMGIEAIKQDILRLNNEGQHILSKELNVSCAYHSHCVESAKIGIVQSLSNISGKQYQIPVVSTVTGTYAESNDFTTADYWGQNVREEVRFCEAIKTVADETSTTVFLEIGPHPVLSPHIKNILPLSQTLTLPSMKMGNEIIALKETMVELYQLGLGINWENNIPKTKCITEIPKYRYFGKDLITPTALAVTTSDKHSELHLYVKQQKSVNDEHPHYKVKINEEETPFVFDHYVQGKVIVPGAFYADVGLQIGKDLLQKPIHELQVELEFLKTLPVNSTALTEIDIPVEKNENVRGELFCEFEAFSQGFVRARGRVKSSPYRRPNRCDIEHVKTLFSSHLTKEEAYRRLENVGFRYGETFSLIEECLVKSGECLAKFNIPSKVMSALTKTHVHPAILDGMLQTCALAEKENNMHDNAHSSPQGYPVGIDSIRVFKTPWSQVMYCYLRLTDYYMTDKVIDNHADAFLMDEEGDTLVELKNITIFGRRPDILIPRELKYVTTARSYRRPAVPQVKNGNENILLIHGDSSRTDYFCLDPSKTIIVSPKSLDKNLRNIILQEVISECGSSDCISSVLFLPAYIDFDDITIDGLKVMNTLKWNCLVFAELIKALNDFAKHPPVFIVTENTQGLDEIEGTPINICGSELWGLARSFLKELVYVNVFLVDVVSMKKNESIIKELLAIPLEILKTFPREIMLSKGTIFALELHNARPTDRTNVVRAGPQRAGEETLLRVENHPHLVDSYLIPCLEQEVVKQGWIKVEVQSACLKGFSTNVLSTQNSILGYSSRNCTEKNIESFEVVGSVEYAEMYSSSLKQMYRGCEVDNREKDSPSTDKICVVLCYPVNVGSFVKVPKACVVRQDEISNYFPGKLSIMIRAWYLIKHVPRKKKIGIFCDHVGNDCPMVDMIYAFTNMGYKAEVLHLTRTTETRQNTHALNTSILLHPLHPGQEECFLEHLNYSKRFVCMSSNISKSLQEIILQTKRTTCTFLEDYELFSKENLPLVVPKVVSWMKGKSMSIFKQYIADTGQRMLAEVIDIMPISGKHPLKRKSKISQLFDKVSLYIIVGGLTGLGWVLLKQLAELGAGVIVTFSRRGPMQEKGEEIKKLEKAFGCKILCLKVDVADLNSLKRAIEELKFHFPGHPVRGIFQGAGTIDSGLFLELTPDKFDTVMLPKVAGSWNLHHVSLSLPLDFFVLHSSISGILGSPGDSNYGAANTFLDALSHYRRQKGLPCQSINWGGLHVGLAASPQFATIFEARGFLRLDEEQIRHCFLHALMQDLPQVVYSSLDWDLIAKDYAKPGMDVNLFKVSNILKIKRLNSPEQGPGLKKFSLIDWQTFQAENRSAQLQTVIEIVKEITGIVTNVDVSELQPESVLANVGIDSLSAIHYINIISDVFKCKLPVQKVLSPDSSIQGLAGFLTEKIDVGKLLSSNSDFMHKGDAKKERNGKVQILSEVSPEINTDSTKL</sequence>
<dbReference type="InterPro" id="IPR016035">
    <property type="entry name" value="Acyl_Trfase/lysoPLipase"/>
</dbReference>
<dbReference type="InterPro" id="IPR014043">
    <property type="entry name" value="Acyl_transferase_dom"/>
</dbReference>
<dbReference type="Gene3D" id="3.10.129.110">
    <property type="entry name" value="Polyketide synthase dehydratase"/>
    <property type="match status" value="1"/>
</dbReference>
<dbReference type="PROSITE" id="PS50075">
    <property type="entry name" value="CARRIER"/>
    <property type="match status" value="1"/>
</dbReference>
<dbReference type="Gene3D" id="3.40.366.10">
    <property type="entry name" value="Malonyl-Coenzyme A Acyl Carrier Protein, domain 2"/>
    <property type="match status" value="1"/>
</dbReference>
<dbReference type="InterPro" id="IPR014030">
    <property type="entry name" value="Ketoacyl_synth_N"/>
</dbReference>
<evidence type="ECO:0000313" key="8">
    <source>
        <dbReference type="EMBL" id="KAL3877127.1"/>
    </source>
</evidence>
<dbReference type="GO" id="GO:0016740">
    <property type="term" value="F:transferase activity"/>
    <property type="evidence" value="ECO:0007669"/>
    <property type="project" value="UniProtKB-KW"/>
</dbReference>
<dbReference type="Pfam" id="PF00698">
    <property type="entry name" value="Acyl_transf_1"/>
    <property type="match status" value="1"/>
</dbReference>
<evidence type="ECO:0000259" key="7">
    <source>
        <dbReference type="PROSITE" id="PS52019"/>
    </source>
</evidence>
<feature type="region of interest" description="N-terminal hotdog fold" evidence="4">
    <location>
        <begin position="892"/>
        <end position="1014"/>
    </location>
</feature>
<organism evidence="8 9">
    <name type="scientific">Sinanodonta woodiana</name>
    <name type="common">Chinese pond mussel</name>
    <name type="synonym">Anodonta woodiana</name>
    <dbReference type="NCBI Taxonomy" id="1069815"/>
    <lineage>
        <taxon>Eukaryota</taxon>
        <taxon>Metazoa</taxon>
        <taxon>Spiralia</taxon>
        <taxon>Lophotrochozoa</taxon>
        <taxon>Mollusca</taxon>
        <taxon>Bivalvia</taxon>
        <taxon>Autobranchia</taxon>
        <taxon>Heteroconchia</taxon>
        <taxon>Palaeoheterodonta</taxon>
        <taxon>Unionida</taxon>
        <taxon>Unionoidea</taxon>
        <taxon>Unionidae</taxon>
        <taxon>Unioninae</taxon>
        <taxon>Sinanodonta</taxon>
    </lineage>
</organism>
<dbReference type="SUPFAM" id="SSF51735">
    <property type="entry name" value="NAD(P)-binding Rossmann-fold domains"/>
    <property type="match status" value="1"/>
</dbReference>
<evidence type="ECO:0000259" key="5">
    <source>
        <dbReference type="PROSITE" id="PS50075"/>
    </source>
</evidence>
<name>A0ABD3WT16_SINWO</name>
<feature type="domain" description="Ketosynthase family 3 (KS3)" evidence="6">
    <location>
        <begin position="4"/>
        <end position="430"/>
    </location>
</feature>
<dbReference type="InterPro" id="IPR049552">
    <property type="entry name" value="PKS_DH_N"/>
</dbReference>
<feature type="region of interest" description="C-terminal hotdog fold" evidence="4">
    <location>
        <begin position="1028"/>
        <end position="1182"/>
    </location>
</feature>
<dbReference type="InterPro" id="IPR036736">
    <property type="entry name" value="ACP-like_sf"/>
</dbReference>
<dbReference type="PANTHER" id="PTHR45681:SF8">
    <property type="entry name" value="CARRIER DOMAIN-CONTAINING PROTEIN"/>
    <property type="match status" value="1"/>
</dbReference>
<dbReference type="InterPro" id="IPR036291">
    <property type="entry name" value="NAD(P)-bd_dom_sf"/>
</dbReference>
<evidence type="ECO:0000256" key="3">
    <source>
        <dbReference type="ARBA" id="ARBA00022679"/>
    </source>
</evidence>
<dbReference type="Gene3D" id="3.40.50.720">
    <property type="entry name" value="NAD(P)-binding Rossmann-like Domain"/>
    <property type="match status" value="1"/>
</dbReference>
<dbReference type="InterPro" id="IPR001227">
    <property type="entry name" value="Ac_transferase_dom_sf"/>
</dbReference>
<dbReference type="Pfam" id="PF08659">
    <property type="entry name" value="KR"/>
    <property type="match status" value="1"/>
</dbReference>
<dbReference type="Pfam" id="PF00109">
    <property type="entry name" value="ketoacyl-synt"/>
    <property type="match status" value="1"/>
</dbReference>
<dbReference type="Proteomes" id="UP001634394">
    <property type="component" value="Unassembled WGS sequence"/>
</dbReference>
<dbReference type="Gene3D" id="3.40.47.10">
    <property type="match status" value="1"/>
</dbReference>
<dbReference type="SMART" id="SM00827">
    <property type="entry name" value="PKS_AT"/>
    <property type="match status" value="1"/>
</dbReference>
<dbReference type="InterPro" id="IPR042104">
    <property type="entry name" value="PKS_dehydratase_sf"/>
</dbReference>
<dbReference type="Pfam" id="PF00550">
    <property type="entry name" value="PP-binding"/>
    <property type="match status" value="1"/>
</dbReference>
<dbReference type="Gene3D" id="3.30.70.3290">
    <property type="match status" value="1"/>
</dbReference>
<proteinExistence type="predicted"/>
<dbReference type="SUPFAM" id="SSF53901">
    <property type="entry name" value="Thiolase-like"/>
    <property type="match status" value="1"/>
</dbReference>
<dbReference type="InterPro" id="IPR049551">
    <property type="entry name" value="PKS_DH_C"/>
</dbReference>
<dbReference type="InterPro" id="IPR057326">
    <property type="entry name" value="KR_dom"/>
</dbReference>
<reference evidence="8 9" key="1">
    <citation type="submission" date="2024-11" db="EMBL/GenBank/DDBJ databases">
        <title>Chromosome-level genome assembly of the freshwater bivalve Anodonta woodiana.</title>
        <authorList>
            <person name="Chen X."/>
        </authorList>
    </citation>
    <scope>NUCLEOTIDE SEQUENCE [LARGE SCALE GENOMIC DNA]</scope>
    <source>
        <strain evidence="8">MN2024</strain>
        <tissue evidence="8">Gills</tissue>
    </source>
</reference>
<dbReference type="Gene3D" id="1.10.1200.10">
    <property type="entry name" value="ACP-like"/>
    <property type="match status" value="1"/>
</dbReference>
<dbReference type="PROSITE" id="PS52019">
    <property type="entry name" value="PKS_MFAS_DH"/>
    <property type="match status" value="1"/>
</dbReference>
<feature type="domain" description="Carrier" evidence="5">
    <location>
        <begin position="2026"/>
        <end position="2108"/>
    </location>
</feature>
<dbReference type="Pfam" id="PF02801">
    <property type="entry name" value="Ketoacyl-synt_C"/>
    <property type="match status" value="1"/>
</dbReference>
<evidence type="ECO:0000256" key="1">
    <source>
        <dbReference type="ARBA" id="ARBA00022450"/>
    </source>
</evidence>
<dbReference type="SUPFAM" id="SSF52151">
    <property type="entry name" value="FabD/lysophospholipase-like"/>
    <property type="match status" value="1"/>
</dbReference>
<dbReference type="InterPro" id="IPR014031">
    <property type="entry name" value="Ketoacyl_synth_C"/>
</dbReference>
<dbReference type="InterPro" id="IPR013968">
    <property type="entry name" value="PKS_KR"/>
</dbReference>